<keyword evidence="2" id="KW-1185">Reference proteome</keyword>
<gene>
    <name evidence="1" type="ORF">OLEA9_A120593</name>
</gene>
<reference evidence="1 2" key="1">
    <citation type="submission" date="2019-12" db="EMBL/GenBank/DDBJ databases">
        <authorList>
            <person name="Alioto T."/>
            <person name="Alioto T."/>
            <person name="Gomez Garrido J."/>
        </authorList>
    </citation>
    <scope>NUCLEOTIDE SEQUENCE [LARGE SCALE GENOMIC DNA]</scope>
</reference>
<sequence>MKDLIAFATGAPVMKTASSTDASVLENGSTHANGNTVYDAQHPCGCSSYCHTCDVFQLAHASFRLHCIQSNLVLHDNTLEVNDKLGPNLLGEPPNISVTLPEMGPEDDEERASGDLPAVKIYDDDINMRFLVCGVASSLDAFLLGSLEDGLNALLVQIHQPTCQTAEI</sequence>
<accession>A0A8S0QM84</accession>
<dbReference type="OrthoDB" id="10044343at2759"/>
<dbReference type="AlphaFoldDB" id="A0A8S0QM84"/>
<organism evidence="1 2">
    <name type="scientific">Olea europaea subsp. europaea</name>
    <dbReference type="NCBI Taxonomy" id="158383"/>
    <lineage>
        <taxon>Eukaryota</taxon>
        <taxon>Viridiplantae</taxon>
        <taxon>Streptophyta</taxon>
        <taxon>Embryophyta</taxon>
        <taxon>Tracheophyta</taxon>
        <taxon>Spermatophyta</taxon>
        <taxon>Magnoliopsida</taxon>
        <taxon>eudicotyledons</taxon>
        <taxon>Gunneridae</taxon>
        <taxon>Pentapetalae</taxon>
        <taxon>asterids</taxon>
        <taxon>lamiids</taxon>
        <taxon>Lamiales</taxon>
        <taxon>Oleaceae</taxon>
        <taxon>Oleeae</taxon>
        <taxon>Olea</taxon>
    </lineage>
</organism>
<dbReference type="Gramene" id="OE9A120593T1">
    <property type="protein sequence ID" value="OE9A120593C1"/>
    <property type="gene ID" value="OE9A120593"/>
</dbReference>
<dbReference type="InterPro" id="IPR042293">
    <property type="entry name" value="ARID4"/>
</dbReference>
<name>A0A8S0QM84_OLEEU</name>
<dbReference type="PANTHER" id="PTHR46694:SF1">
    <property type="entry name" value="AT-RICH INTERACTIVE DOMAIN-CONTAINING PROTEIN 4"/>
    <property type="match status" value="1"/>
</dbReference>
<evidence type="ECO:0000313" key="1">
    <source>
        <dbReference type="EMBL" id="CAA2968757.1"/>
    </source>
</evidence>
<proteinExistence type="predicted"/>
<dbReference type="EMBL" id="CACTIH010001920">
    <property type="protein sequence ID" value="CAA2968757.1"/>
    <property type="molecule type" value="Genomic_DNA"/>
</dbReference>
<comment type="caution">
    <text evidence="1">The sequence shown here is derived from an EMBL/GenBank/DDBJ whole genome shotgun (WGS) entry which is preliminary data.</text>
</comment>
<protein>
    <submittedName>
        <fullName evidence="1">AT-rich interactive domain-containing 4</fullName>
    </submittedName>
</protein>
<dbReference type="Proteomes" id="UP000594638">
    <property type="component" value="Unassembled WGS sequence"/>
</dbReference>
<dbReference type="PANTHER" id="PTHR46694">
    <property type="entry name" value="AT-RICH INTERACTIVE DOMAIN-CONTAINING PROTEIN 4"/>
    <property type="match status" value="1"/>
</dbReference>
<evidence type="ECO:0000313" key="2">
    <source>
        <dbReference type="Proteomes" id="UP000594638"/>
    </source>
</evidence>